<organism evidence="6 7">
    <name type="scientific">Candidatus Thiothrix singaporensis</name>
    <dbReference type="NCBI Taxonomy" id="2799669"/>
    <lineage>
        <taxon>Bacteria</taxon>
        <taxon>Pseudomonadati</taxon>
        <taxon>Pseudomonadota</taxon>
        <taxon>Gammaproteobacteria</taxon>
        <taxon>Thiotrichales</taxon>
        <taxon>Thiotrichaceae</taxon>
        <taxon>Thiothrix</taxon>
    </lineage>
</organism>
<dbReference type="Proteomes" id="UP000510621">
    <property type="component" value="Chromosome"/>
</dbReference>
<name>A0A7L6AWT2_9GAMM</name>
<evidence type="ECO:0000256" key="4">
    <source>
        <dbReference type="ARBA" id="ARBA00023163"/>
    </source>
</evidence>
<dbReference type="InterPro" id="IPR036390">
    <property type="entry name" value="WH_DNA-bd_sf"/>
</dbReference>
<dbReference type="InterPro" id="IPR005119">
    <property type="entry name" value="LysR_subst-bd"/>
</dbReference>
<evidence type="ECO:0000256" key="3">
    <source>
        <dbReference type="ARBA" id="ARBA00023125"/>
    </source>
</evidence>
<keyword evidence="2" id="KW-0805">Transcription regulation</keyword>
<dbReference type="SUPFAM" id="SSF53850">
    <property type="entry name" value="Periplasmic binding protein-like II"/>
    <property type="match status" value="1"/>
</dbReference>
<dbReference type="PANTHER" id="PTHR30419">
    <property type="entry name" value="HTH-TYPE TRANSCRIPTIONAL REGULATOR YBHD"/>
    <property type="match status" value="1"/>
</dbReference>
<proteinExistence type="inferred from homology"/>
<feature type="domain" description="HTH lysR-type" evidence="5">
    <location>
        <begin position="2"/>
        <end position="58"/>
    </location>
</feature>
<dbReference type="GO" id="GO:0005829">
    <property type="term" value="C:cytosol"/>
    <property type="evidence" value="ECO:0007669"/>
    <property type="project" value="TreeGrafter"/>
</dbReference>
<dbReference type="EMBL" id="CP059265">
    <property type="protein sequence ID" value="QLQ33606.1"/>
    <property type="molecule type" value="Genomic_DNA"/>
</dbReference>
<evidence type="ECO:0000256" key="2">
    <source>
        <dbReference type="ARBA" id="ARBA00023015"/>
    </source>
</evidence>
<evidence type="ECO:0000259" key="5">
    <source>
        <dbReference type="PROSITE" id="PS50931"/>
    </source>
</evidence>
<dbReference type="InterPro" id="IPR050950">
    <property type="entry name" value="HTH-type_LysR_regulators"/>
</dbReference>
<dbReference type="GO" id="GO:0003700">
    <property type="term" value="F:DNA-binding transcription factor activity"/>
    <property type="evidence" value="ECO:0007669"/>
    <property type="project" value="InterPro"/>
</dbReference>
<sequence length="299" mass="32910">MLNLRQLQYLQLLIETGSFAGRPTGHITQPALSNAIRGLEERVGMQLIDRSERPVRITSGGRDFYARINSLLREARNLEKEITYLAQGIVGYLNIGMTAVVSTSYGGIILGTWQNENPGMSVDVTIAHNPTLVEMLRAEQLDLVIGDPRELQGFTADLDMTPIPSQPGGAFCRAGHPLLDGRNVNFTDLLPYRFAGSHLPVHLLKLAAPKFGLNSYKEIDFALNCDNISVLKDAVMHSDLILLTALSCVRNEIKSGLIKELPVKFNLDAMWSYMTLNNAVAHPAIPSLCKTIETTLSLI</sequence>
<dbReference type="AlphaFoldDB" id="A0A7L6AWT2"/>
<dbReference type="Pfam" id="PF00126">
    <property type="entry name" value="HTH_1"/>
    <property type="match status" value="1"/>
</dbReference>
<gene>
    <name evidence="6" type="ORF">HZT40_20630</name>
</gene>
<protein>
    <submittedName>
        <fullName evidence="6">LysR family transcriptional regulator</fullName>
    </submittedName>
</protein>
<dbReference type="InterPro" id="IPR036388">
    <property type="entry name" value="WH-like_DNA-bd_sf"/>
</dbReference>
<accession>A0A7L6AWT2</accession>
<evidence type="ECO:0000256" key="1">
    <source>
        <dbReference type="ARBA" id="ARBA00009437"/>
    </source>
</evidence>
<dbReference type="KEGG" id="this:HZT40_20630"/>
<dbReference type="InterPro" id="IPR000847">
    <property type="entry name" value="LysR_HTH_N"/>
</dbReference>
<dbReference type="Pfam" id="PF03466">
    <property type="entry name" value="LysR_substrate"/>
    <property type="match status" value="1"/>
</dbReference>
<evidence type="ECO:0000313" key="6">
    <source>
        <dbReference type="EMBL" id="QLQ33606.1"/>
    </source>
</evidence>
<evidence type="ECO:0000313" key="7">
    <source>
        <dbReference type="Proteomes" id="UP000510621"/>
    </source>
</evidence>
<keyword evidence="3" id="KW-0238">DNA-binding</keyword>
<keyword evidence="4" id="KW-0804">Transcription</keyword>
<dbReference type="Gene3D" id="3.40.190.10">
    <property type="entry name" value="Periplasmic binding protein-like II"/>
    <property type="match status" value="2"/>
</dbReference>
<dbReference type="Gene3D" id="1.10.10.10">
    <property type="entry name" value="Winged helix-like DNA-binding domain superfamily/Winged helix DNA-binding domain"/>
    <property type="match status" value="1"/>
</dbReference>
<dbReference type="SUPFAM" id="SSF46785">
    <property type="entry name" value="Winged helix' DNA-binding domain"/>
    <property type="match status" value="1"/>
</dbReference>
<dbReference type="GO" id="GO:0003677">
    <property type="term" value="F:DNA binding"/>
    <property type="evidence" value="ECO:0007669"/>
    <property type="project" value="UniProtKB-KW"/>
</dbReference>
<dbReference type="PROSITE" id="PS50931">
    <property type="entry name" value="HTH_LYSR"/>
    <property type="match status" value="1"/>
</dbReference>
<dbReference type="PANTHER" id="PTHR30419:SF30">
    <property type="entry name" value="LYSR FAMILY TRANSCRIPTIONAL REGULATOR"/>
    <property type="match status" value="1"/>
</dbReference>
<keyword evidence="7" id="KW-1185">Reference proteome</keyword>
<reference evidence="6" key="1">
    <citation type="submission" date="2020-06" db="EMBL/GenBank/DDBJ databases">
        <title>Analysis procedures for assessing recovery of high quality, complete, closed genomes from Nanopore long read metagenome sequencing.</title>
        <authorList>
            <person name="Bessarab I."/>
            <person name="Arumugam K."/>
            <person name="Haryono M."/>
            <person name="Liu X."/>
            <person name="Roy S."/>
            <person name="Zuniga-Montanez R.E."/>
            <person name="Qiu G."/>
            <person name="Drautz-Moses D.I."/>
            <person name="Law Y.Y."/>
            <person name="Wuertz S."/>
            <person name="Lauro F.M."/>
            <person name="Huson D.H."/>
            <person name="Williams R.B."/>
        </authorList>
    </citation>
    <scope>NUCLEOTIDE SEQUENCE [LARGE SCALE GENOMIC DNA]</scope>
    <source>
        <strain evidence="6">SSD2</strain>
    </source>
</reference>
<comment type="similarity">
    <text evidence="1">Belongs to the LysR transcriptional regulatory family.</text>
</comment>